<keyword evidence="3" id="KW-1185">Reference proteome</keyword>
<dbReference type="Pfam" id="PF06477">
    <property type="entry name" value="DUF1091"/>
    <property type="match status" value="1"/>
</dbReference>
<dbReference type="AlphaFoldDB" id="A0A7R8UMA2"/>
<accession>A0A7R8UMA2</accession>
<dbReference type="EMBL" id="LR899010">
    <property type="protein sequence ID" value="CAD7083318.1"/>
    <property type="molecule type" value="Genomic_DNA"/>
</dbReference>
<gene>
    <name evidence="2" type="ORF">HERILL_LOCUS6290</name>
</gene>
<dbReference type="InterPro" id="IPR010512">
    <property type="entry name" value="DUF1091"/>
</dbReference>
<evidence type="ECO:0000313" key="3">
    <source>
        <dbReference type="Proteomes" id="UP000594454"/>
    </source>
</evidence>
<dbReference type="PANTHER" id="PTHR20898:SF1">
    <property type="entry name" value="MD-2-RELATED LIPID-RECOGNITION DOMAIN-CONTAINING PROTEIN"/>
    <property type="match status" value="1"/>
</dbReference>
<dbReference type="InParanoid" id="A0A7R8UMA2"/>
<proteinExistence type="predicted"/>
<organism evidence="2 3">
    <name type="scientific">Hermetia illucens</name>
    <name type="common">Black soldier fly</name>
    <dbReference type="NCBI Taxonomy" id="343691"/>
    <lineage>
        <taxon>Eukaryota</taxon>
        <taxon>Metazoa</taxon>
        <taxon>Ecdysozoa</taxon>
        <taxon>Arthropoda</taxon>
        <taxon>Hexapoda</taxon>
        <taxon>Insecta</taxon>
        <taxon>Pterygota</taxon>
        <taxon>Neoptera</taxon>
        <taxon>Endopterygota</taxon>
        <taxon>Diptera</taxon>
        <taxon>Brachycera</taxon>
        <taxon>Stratiomyomorpha</taxon>
        <taxon>Stratiomyidae</taxon>
        <taxon>Hermetiinae</taxon>
        <taxon>Hermetia</taxon>
    </lineage>
</organism>
<name>A0A7R8UMA2_HERIL</name>
<sequence>MVKFGHILVVTIVALVGASVAEKHVRLIPDSYETWSDNVYLNFTYAMDTSAPHINITHKVMKTIPEIEAHIESEIHGKNNPDHFFRSNATFSVCDILSLKAASPVTAFIFATVKRHGSLPEKCPIEPGTYGISKFWYPEENIPTNVPEIEAEFKVQLFAIDNGQRHIILNNRLKGHSAVVEGSGKSLFAKMFRG</sequence>
<feature type="signal peptide" evidence="1">
    <location>
        <begin position="1"/>
        <end position="21"/>
    </location>
</feature>
<dbReference type="OrthoDB" id="8031286at2759"/>
<dbReference type="OMA" id="HKVVYDS"/>
<feature type="chain" id="PRO_5030690114" evidence="1">
    <location>
        <begin position="22"/>
        <end position="194"/>
    </location>
</feature>
<keyword evidence="1" id="KW-0732">Signal</keyword>
<dbReference type="PANTHER" id="PTHR20898">
    <property type="entry name" value="DAEDALUS ON 3-RELATED-RELATED"/>
    <property type="match status" value="1"/>
</dbReference>
<evidence type="ECO:0000313" key="2">
    <source>
        <dbReference type="EMBL" id="CAD7083318.1"/>
    </source>
</evidence>
<dbReference type="Proteomes" id="UP000594454">
    <property type="component" value="Chromosome 2"/>
</dbReference>
<reference evidence="2 3" key="1">
    <citation type="submission" date="2020-11" db="EMBL/GenBank/DDBJ databases">
        <authorList>
            <person name="Wallbank WR R."/>
            <person name="Pardo Diaz C."/>
            <person name="Kozak K."/>
            <person name="Martin S."/>
            <person name="Jiggins C."/>
            <person name="Moest M."/>
            <person name="Warren A I."/>
            <person name="Generalovic N T."/>
            <person name="Byers J.R.P. K."/>
            <person name="Montejo-Kovacevich G."/>
            <person name="Yen C E."/>
        </authorList>
    </citation>
    <scope>NUCLEOTIDE SEQUENCE [LARGE SCALE GENOMIC DNA]</scope>
</reference>
<protein>
    <submittedName>
        <fullName evidence="2">Uncharacterized protein</fullName>
    </submittedName>
</protein>
<evidence type="ECO:0000256" key="1">
    <source>
        <dbReference type="SAM" id="SignalP"/>
    </source>
</evidence>